<dbReference type="RefSeq" id="WP_097113693.1">
    <property type="nucleotide sequence ID" value="NZ_CP083931.1"/>
</dbReference>
<dbReference type="InterPro" id="IPR050202">
    <property type="entry name" value="Cyt/Deoxycyt_deaminase"/>
</dbReference>
<dbReference type="Gene3D" id="3.40.140.10">
    <property type="entry name" value="Cytidine Deaminase, domain 2"/>
    <property type="match status" value="2"/>
</dbReference>
<dbReference type="OrthoDB" id="9795347at2"/>
<evidence type="ECO:0000256" key="6">
    <source>
        <dbReference type="PIRSR" id="PIRSR006334-1"/>
    </source>
</evidence>
<gene>
    <name evidence="10" type="ORF">SAMN02746062_00606</name>
</gene>
<keyword evidence="5 8" id="KW-0862">Zinc</keyword>
<dbReference type="CDD" id="cd01283">
    <property type="entry name" value="cytidine_deaminase"/>
    <property type="match status" value="2"/>
</dbReference>
<feature type="binding site" evidence="8">
    <location>
        <position position="109"/>
    </location>
    <ligand>
        <name>Zn(2+)</name>
        <dbReference type="ChEBI" id="CHEBI:29105"/>
        <note>catalytic</note>
    </ligand>
</feature>
<evidence type="ECO:0000259" key="9">
    <source>
        <dbReference type="PROSITE" id="PS51747"/>
    </source>
</evidence>
<dbReference type="NCBIfam" id="NF006537">
    <property type="entry name" value="PRK09027.1"/>
    <property type="match status" value="1"/>
</dbReference>
<dbReference type="InterPro" id="IPR002125">
    <property type="entry name" value="CMP_dCMP_dom"/>
</dbReference>
<comment type="subunit">
    <text evidence="2">Homodimer.</text>
</comment>
<dbReference type="GO" id="GO:0042802">
    <property type="term" value="F:identical protein binding"/>
    <property type="evidence" value="ECO:0007669"/>
    <property type="project" value="UniProtKB-ARBA"/>
</dbReference>
<evidence type="ECO:0000313" key="10">
    <source>
        <dbReference type="EMBL" id="SOD66439.1"/>
    </source>
</evidence>
<dbReference type="EMBL" id="OCNF01000004">
    <property type="protein sequence ID" value="SOD66439.1"/>
    <property type="molecule type" value="Genomic_DNA"/>
</dbReference>
<evidence type="ECO:0000256" key="5">
    <source>
        <dbReference type="ARBA" id="ARBA00022833"/>
    </source>
</evidence>
<evidence type="ECO:0000256" key="8">
    <source>
        <dbReference type="PIRSR" id="PIRSR006334-3"/>
    </source>
</evidence>
<keyword evidence="4" id="KW-0378">Hydrolase</keyword>
<evidence type="ECO:0000256" key="7">
    <source>
        <dbReference type="PIRSR" id="PIRSR006334-2"/>
    </source>
</evidence>
<dbReference type="Proteomes" id="UP000219669">
    <property type="component" value="Unassembled WGS sequence"/>
</dbReference>
<feature type="domain" description="CMP/dCMP-type deaminase" evidence="9">
    <location>
        <begin position="168"/>
        <end position="274"/>
    </location>
</feature>
<dbReference type="Pfam" id="PF08211">
    <property type="entry name" value="dCMP_cyt_deam_2"/>
    <property type="match status" value="1"/>
</dbReference>
<dbReference type="PROSITE" id="PS51747">
    <property type="entry name" value="CYT_DCMP_DEAMINASES_2"/>
    <property type="match status" value="2"/>
</dbReference>
<feature type="binding site" evidence="8">
    <location>
        <position position="79"/>
    </location>
    <ligand>
        <name>Zn(2+)</name>
        <dbReference type="ChEBI" id="CHEBI:29105"/>
        <note>catalytic</note>
    </ligand>
</feature>
<feature type="domain" description="CMP/dCMP-type deaminase" evidence="9">
    <location>
        <begin position="25"/>
        <end position="145"/>
    </location>
</feature>
<evidence type="ECO:0000256" key="4">
    <source>
        <dbReference type="ARBA" id="ARBA00022801"/>
    </source>
</evidence>
<name>A0A286E6C8_9NEIS</name>
<keyword evidence="11" id="KW-1185">Reference proteome</keyword>
<comment type="cofactor">
    <cofactor evidence="8">
        <name>Zn(2+)</name>
        <dbReference type="ChEBI" id="CHEBI:29105"/>
    </cofactor>
    <text evidence="8">Binds 1 zinc ion.</text>
</comment>
<dbReference type="GO" id="GO:0008270">
    <property type="term" value="F:zinc ion binding"/>
    <property type="evidence" value="ECO:0007669"/>
    <property type="project" value="InterPro"/>
</dbReference>
<keyword evidence="3 8" id="KW-0479">Metal-binding</keyword>
<feature type="active site" description="Proton donor" evidence="6">
    <location>
        <position position="81"/>
    </location>
</feature>
<dbReference type="GO" id="GO:0004126">
    <property type="term" value="F:cytidine deaminase activity"/>
    <property type="evidence" value="ECO:0007669"/>
    <property type="project" value="InterPro"/>
</dbReference>
<dbReference type="InterPro" id="IPR016192">
    <property type="entry name" value="APOBEC/CMP_deaminase_Zn-bd"/>
</dbReference>
<dbReference type="AlphaFoldDB" id="A0A286E6C8"/>
<feature type="binding site" evidence="8">
    <location>
        <position position="106"/>
    </location>
    <ligand>
        <name>Zn(2+)</name>
        <dbReference type="ChEBI" id="CHEBI:29105"/>
        <note>catalytic</note>
    </ligand>
</feature>
<protein>
    <submittedName>
        <fullName evidence="10">Cytidine deaminase</fullName>
    </submittedName>
</protein>
<dbReference type="Pfam" id="PF00383">
    <property type="entry name" value="dCMP_cyt_deam_1"/>
    <property type="match status" value="1"/>
</dbReference>
<dbReference type="GO" id="GO:0072527">
    <property type="term" value="P:pyrimidine-containing compound metabolic process"/>
    <property type="evidence" value="ECO:0007669"/>
    <property type="project" value="UniProtKB-ARBA"/>
</dbReference>
<dbReference type="PANTHER" id="PTHR11644">
    <property type="entry name" value="CYTIDINE DEAMINASE"/>
    <property type="match status" value="1"/>
</dbReference>
<sequence length="274" mass="29989">MKLQSYFSHQDVLAFQAAHANHSDDLIDLAFSLLVNGIEQAVVPVSHFKVGACAIDDEGNFYFGANQECSHAAMGQTVHAEQSAIAHAWARGAKRITDIVVNYTPCGHCRQFLNELRGAEDLQIHLPHSRNNLLSQYLPDSFGPKDLDMTVRFLDAQNHGFSLPENGAQDDAVFQAALRELNRSYAPYSQAYAGVALRVESGEIFAGGYAENAAYNPTLPPLQVALNLLRLSGFHENQVREAVLICTEHGGHAAHTQALWSALSSVPLRILTLK</sequence>
<comment type="similarity">
    <text evidence="1">Belongs to the cytidine and deoxycytidylate deaminase family.</text>
</comment>
<organism evidence="10 11">
    <name type="scientific">Alysiella filiformis DSM 16848</name>
    <dbReference type="NCBI Taxonomy" id="1120981"/>
    <lineage>
        <taxon>Bacteria</taxon>
        <taxon>Pseudomonadati</taxon>
        <taxon>Pseudomonadota</taxon>
        <taxon>Betaproteobacteria</taxon>
        <taxon>Neisseriales</taxon>
        <taxon>Neisseriaceae</taxon>
        <taxon>Alysiella</taxon>
    </lineage>
</organism>
<dbReference type="InterPro" id="IPR013171">
    <property type="entry name" value="Cyd/dCyd_deaminase_Zn-bd"/>
</dbReference>
<accession>A0A286E6C8</accession>
<evidence type="ECO:0000313" key="11">
    <source>
        <dbReference type="Proteomes" id="UP000219669"/>
    </source>
</evidence>
<dbReference type="PANTHER" id="PTHR11644:SF2">
    <property type="entry name" value="CYTIDINE DEAMINASE"/>
    <property type="match status" value="1"/>
</dbReference>
<dbReference type="GO" id="GO:0005829">
    <property type="term" value="C:cytosol"/>
    <property type="evidence" value="ECO:0007669"/>
    <property type="project" value="TreeGrafter"/>
</dbReference>
<evidence type="ECO:0000256" key="3">
    <source>
        <dbReference type="ARBA" id="ARBA00022723"/>
    </source>
</evidence>
<proteinExistence type="inferred from homology"/>
<dbReference type="SUPFAM" id="SSF53927">
    <property type="entry name" value="Cytidine deaminase-like"/>
    <property type="match status" value="2"/>
</dbReference>
<feature type="binding site" evidence="7">
    <location>
        <begin position="66"/>
        <end position="68"/>
    </location>
    <ligand>
        <name>substrate</name>
    </ligand>
</feature>
<reference evidence="10 11" key="1">
    <citation type="submission" date="2017-09" db="EMBL/GenBank/DDBJ databases">
        <authorList>
            <person name="Ehlers B."/>
            <person name="Leendertz F.H."/>
        </authorList>
    </citation>
    <scope>NUCLEOTIDE SEQUENCE [LARGE SCALE GENOMIC DNA]</scope>
    <source>
        <strain evidence="10 11">DSM 16848</strain>
    </source>
</reference>
<dbReference type="FunFam" id="3.40.140.10:FF:000007">
    <property type="entry name" value="Cytidine deaminase"/>
    <property type="match status" value="1"/>
</dbReference>
<dbReference type="PROSITE" id="PS00903">
    <property type="entry name" value="CYT_DCMP_DEAMINASES_1"/>
    <property type="match status" value="1"/>
</dbReference>
<dbReference type="PIRSF" id="PIRSF006334">
    <property type="entry name" value="Cdd_plus_pseudo"/>
    <property type="match status" value="1"/>
</dbReference>
<dbReference type="InterPro" id="IPR016193">
    <property type="entry name" value="Cytidine_deaminase-like"/>
</dbReference>
<evidence type="ECO:0000256" key="1">
    <source>
        <dbReference type="ARBA" id="ARBA00006576"/>
    </source>
</evidence>
<evidence type="ECO:0000256" key="2">
    <source>
        <dbReference type="ARBA" id="ARBA00011738"/>
    </source>
</evidence>
<dbReference type="GO" id="GO:0055086">
    <property type="term" value="P:nucleobase-containing small molecule metabolic process"/>
    <property type="evidence" value="ECO:0007669"/>
    <property type="project" value="UniProtKB-ARBA"/>
</dbReference>